<feature type="compositionally biased region" description="Polar residues" evidence="1">
    <location>
        <begin position="269"/>
        <end position="283"/>
    </location>
</feature>
<evidence type="ECO:0000313" key="3">
    <source>
        <dbReference type="Proteomes" id="UP001600064"/>
    </source>
</evidence>
<keyword evidence="3" id="KW-1185">Reference proteome</keyword>
<organism evidence="2 3">
    <name type="scientific">Remersonia thermophila</name>
    <dbReference type="NCBI Taxonomy" id="72144"/>
    <lineage>
        <taxon>Eukaryota</taxon>
        <taxon>Fungi</taxon>
        <taxon>Dikarya</taxon>
        <taxon>Ascomycota</taxon>
        <taxon>Pezizomycotina</taxon>
        <taxon>Sordariomycetes</taxon>
        <taxon>Sordariomycetidae</taxon>
        <taxon>Sordariales</taxon>
        <taxon>Sordariales incertae sedis</taxon>
        <taxon>Remersonia</taxon>
    </lineage>
</organism>
<dbReference type="EMBL" id="JAZGUE010000005">
    <property type="protein sequence ID" value="KAL2266460.1"/>
    <property type="molecule type" value="Genomic_DNA"/>
</dbReference>
<dbReference type="GeneID" id="98127098"/>
<feature type="compositionally biased region" description="Basic and acidic residues" evidence="1">
    <location>
        <begin position="418"/>
        <end position="429"/>
    </location>
</feature>
<name>A0ABR4D8P0_9PEZI</name>
<dbReference type="RefSeq" id="XP_070865187.1">
    <property type="nucleotide sequence ID" value="XM_071012454.1"/>
</dbReference>
<reference evidence="2 3" key="1">
    <citation type="journal article" date="2024" name="Commun. Biol.">
        <title>Comparative genomic analysis of thermophilic fungi reveals convergent evolutionary adaptations and gene losses.</title>
        <authorList>
            <person name="Steindorff A.S."/>
            <person name="Aguilar-Pontes M.V."/>
            <person name="Robinson A.J."/>
            <person name="Andreopoulos B."/>
            <person name="LaButti K."/>
            <person name="Kuo A."/>
            <person name="Mondo S."/>
            <person name="Riley R."/>
            <person name="Otillar R."/>
            <person name="Haridas S."/>
            <person name="Lipzen A."/>
            <person name="Grimwood J."/>
            <person name="Schmutz J."/>
            <person name="Clum A."/>
            <person name="Reid I.D."/>
            <person name="Moisan M.C."/>
            <person name="Butler G."/>
            <person name="Nguyen T.T.M."/>
            <person name="Dewar K."/>
            <person name="Conant G."/>
            <person name="Drula E."/>
            <person name="Henrissat B."/>
            <person name="Hansel C."/>
            <person name="Singer S."/>
            <person name="Hutchinson M.I."/>
            <person name="de Vries R.P."/>
            <person name="Natvig D.O."/>
            <person name="Powell A.J."/>
            <person name="Tsang A."/>
            <person name="Grigoriev I.V."/>
        </authorList>
    </citation>
    <scope>NUCLEOTIDE SEQUENCE [LARGE SCALE GENOMIC DNA]</scope>
    <source>
        <strain evidence="2 3">ATCC 22073</strain>
    </source>
</reference>
<feature type="region of interest" description="Disordered" evidence="1">
    <location>
        <begin position="12"/>
        <end position="48"/>
    </location>
</feature>
<feature type="region of interest" description="Disordered" evidence="1">
    <location>
        <begin position="268"/>
        <end position="302"/>
    </location>
</feature>
<feature type="region of interest" description="Disordered" evidence="1">
    <location>
        <begin position="413"/>
        <end position="439"/>
    </location>
</feature>
<dbReference type="Proteomes" id="UP001600064">
    <property type="component" value="Unassembled WGS sequence"/>
</dbReference>
<accession>A0ABR4D8P0</accession>
<feature type="compositionally biased region" description="Basic and acidic residues" evidence="1">
    <location>
        <begin position="14"/>
        <end position="43"/>
    </location>
</feature>
<proteinExistence type="predicted"/>
<evidence type="ECO:0000256" key="1">
    <source>
        <dbReference type="SAM" id="MobiDB-lite"/>
    </source>
</evidence>
<protein>
    <submittedName>
        <fullName evidence="2">Uncharacterized protein</fullName>
    </submittedName>
</protein>
<sequence>MPSLRGIDVYLATKPDKERIPEYPRPEGTSTRDRSEPQARTRGDGGCTQLRADPTVAVYVPSVPGTRFALHYCIRSPPPAPCKFLFFRLYINGRPLAAWGIDPTSRPRGQVVQSLWAPGGIYEGMDGFESRNFVFLPGDNVKSIAEDGGVIEVRAFRAKDRRARAPKLESFRYQQNYGISTPSMGLLDQPPMACFYDWHLLDPKDSPLATFRFHHRSLKSLQQLNLISEKEIWLLRATGPKILRGIAEALCYGRHVDAGWKMSGWPPTRISTNAADAQKQPGNPETRPRVTPRTEPAARPNVPSFAFLKSPPELFPAVAEPSNKLPQPGKALRDACRHEYQQRPLPGRPLPGLPMEIPATGVDNRSKRLSTASATSTAGSITSSLLESIEEDTSDFDYVEIGVARVVRISKSAAAGRVEQKRREARGGEEMTSGGTVLS</sequence>
<comment type="caution">
    <text evidence="2">The sequence shown here is derived from an EMBL/GenBank/DDBJ whole genome shotgun (WGS) entry which is preliminary data.</text>
</comment>
<evidence type="ECO:0000313" key="2">
    <source>
        <dbReference type="EMBL" id="KAL2266460.1"/>
    </source>
</evidence>
<gene>
    <name evidence="2" type="ORF">VTJ83DRAFT_5812</name>
</gene>